<evidence type="ECO:0000256" key="1">
    <source>
        <dbReference type="SAM" id="MobiDB-lite"/>
    </source>
</evidence>
<dbReference type="GO" id="GO:0005634">
    <property type="term" value="C:nucleus"/>
    <property type="evidence" value="ECO:0007669"/>
    <property type="project" value="TreeGrafter"/>
</dbReference>
<gene>
    <name evidence="3" type="ORF">FFLO_01162</name>
</gene>
<name>A0A8K0JR32_9TREE</name>
<dbReference type="PANTHER" id="PTHR28083">
    <property type="entry name" value="GOOD FOR FULL DBP5 ACTIVITY PROTEIN 2"/>
    <property type="match status" value="1"/>
</dbReference>
<reference evidence="3" key="1">
    <citation type="submission" date="2020-04" db="EMBL/GenBank/DDBJ databases">
        <title>Analysis of mating type loci in Filobasidium floriforme.</title>
        <authorList>
            <person name="Nowrousian M."/>
        </authorList>
    </citation>
    <scope>NUCLEOTIDE SEQUENCE</scope>
    <source>
        <strain evidence="3">CBS 6242</strain>
    </source>
</reference>
<proteinExistence type="predicted"/>
<feature type="region of interest" description="Disordered" evidence="1">
    <location>
        <begin position="74"/>
        <end position="98"/>
    </location>
</feature>
<feature type="compositionally biased region" description="Gly residues" evidence="1">
    <location>
        <begin position="81"/>
        <end position="98"/>
    </location>
</feature>
<organism evidence="3 4">
    <name type="scientific">Filobasidium floriforme</name>
    <dbReference type="NCBI Taxonomy" id="5210"/>
    <lineage>
        <taxon>Eukaryota</taxon>
        <taxon>Fungi</taxon>
        <taxon>Dikarya</taxon>
        <taxon>Basidiomycota</taxon>
        <taxon>Agaricomycotina</taxon>
        <taxon>Tremellomycetes</taxon>
        <taxon>Filobasidiales</taxon>
        <taxon>Filobasidiaceae</taxon>
        <taxon>Filobasidium</taxon>
    </lineage>
</organism>
<evidence type="ECO:0000259" key="2">
    <source>
        <dbReference type="Pfam" id="PF21762"/>
    </source>
</evidence>
<feature type="region of interest" description="Disordered" evidence="1">
    <location>
        <begin position="443"/>
        <end position="470"/>
    </location>
</feature>
<dbReference type="EMBL" id="JABELV010000016">
    <property type="protein sequence ID" value="KAG7567036.1"/>
    <property type="molecule type" value="Genomic_DNA"/>
</dbReference>
<feature type="region of interest" description="Disordered" evidence="1">
    <location>
        <begin position="490"/>
        <end position="578"/>
    </location>
</feature>
<dbReference type="PANTHER" id="PTHR28083:SF1">
    <property type="entry name" value="GOOD FOR FULL DBP5 ACTIVITY PROTEIN 2"/>
    <property type="match status" value="1"/>
</dbReference>
<feature type="domain" description="Gfd2/YDR514C-like C-terminal" evidence="2">
    <location>
        <begin position="185"/>
        <end position="377"/>
    </location>
</feature>
<feature type="compositionally biased region" description="Basic and acidic residues" evidence="1">
    <location>
        <begin position="545"/>
        <end position="557"/>
    </location>
</feature>
<dbReference type="InterPro" id="IPR048519">
    <property type="entry name" value="Gfd2/YDR514C-like_C"/>
</dbReference>
<protein>
    <recommendedName>
        <fullName evidence="2">Gfd2/YDR514C-like C-terminal domain-containing protein</fullName>
    </recommendedName>
</protein>
<accession>A0A8K0JR32</accession>
<dbReference type="InterPro" id="IPR040151">
    <property type="entry name" value="Gfd2/YDR514C-like"/>
</dbReference>
<keyword evidence="4" id="KW-1185">Reference proteome</keyword>
<feature type="compositionally biased region" description="Polar residues" evidence="1">
    <location>
        <begin position="419"/>
        <end position="431"/>
    </location>
</feature>
<feature type="compositionally biased region" description="Polar residues" evidence="1">
    <location>
        <begin position="490"/>
        <end position="501"/>
    </location>
</feature>
<evidence type="ECO:0000313" key="3">
    <source>
        <dbReference type="EMBL" id="KAG7567036.1"/>
    </source>
</evidence>
<dbReference type="Proteomes" id="UP000812966">
    <property type="component" value="Unassembled WGS sequence"/>
</dbReference>
<dbReference type="Pfam" id="PF21762">
    <property type="entry name" value="DEDDh_C"/>
    <property type="match status" value="1"/>
</dbReference>
<feature type="compositionally biased region" description="Polar residues" evidence="1">
    <location>
        <begin position="445"/>
        <end position="459"/>
    </location>
</feature>
<feature type="region of interest" description="Disordered" evidence="1">
    <location>
        <begin position="419"/>
        <end position="438"/>
    </location>
</feature>
<evidence type="ECO:0000313" key="4">
    <source>
        <dbReference type="Proteomes" id="UP000812966"/>
    </source>
</evidence>
<feature type="compositionally biased region" description="Basic and acidic residues" evidence="1">
    <location>
        <begin position="512"/>
        <end position="536"/>
    </location>
</feature>
<sequence length="578" mass="63214">MSDTILVSPRHHTHDLHDVYASFMGYFERKGIAWYNHSYSPFFTSFDAFLSFGWGCVVVTDSRTGKGHVAVRAEGSNATSGGSGSVGGGGGGAVAGTGKEGGTVQQFARMVKVRFGESLPKLPNQLPITPSESNPRAIRLVTDLNSYKRLAATIPSAELNAKRKRLRAGDVATVGTIWRKRMHNFLALEITWWEKGNGVMLEAGICACRCRNIDAMDSWPPMPDENYRRAHYVVSEWLDKRTNTNHYMPSQPRSYAHGPTQLVSMAALEKIINATISALAEPEADGLNPLVILTIGDSSRLSELKNVHIPSNVSFIDVSNLERSLYRASMVQQASHHDLANSAPLSLRGMLHQLAIPTPPHIPISNSGNAAFYMMLVFQILVDRDCQIPPVLQMPTQPQMPYPTMQIYPPMVDRPMMPASQSYNNRSNSPRRATKAMLPMDELVPQNTGGKRSSIQRPNVQPGGLNGNGQMKRAQTMYWDEAAALNLSPQQQRGPNHSQDVSSGSGSGSGGKEQDREKDRGARGRPDGAKAPEEGMKNAMSRMRLGTDSRSGSDEAIPKSGSRFFLSNIGRKSSGKKP</sequence>
<dbReference type="AlphaFoldDB" id="A0A8K0JR32"/>
<comment type="caution">
    <text evidence="3">The sequence shown here is derived from an EMBL/GenBank/DDBJ whole genome shotgun (WGS) entry which is preliminary data.</text>
</comment>